<gene>
    <name evidence="1" type="ORF">IW16_08435</name>
</gene>
<reference evidence="1 2" key="1">
    <citation type="submission" date="2014-07" db="EMBL/GenBank/DDBJ databases">
        <title>Genome of Chryseobacterium vrystaatense LMG 22846.</title>
        <authorList>
            <person name="Pipes S.E."/>
            <person name="Stropko S.J."/>
            <person name="Newman J.D."/>
        </authorList>
    </citation>
    <scope>NUCLEOTIDE SEQUENCE [LARGE SCALE GENOMIC DNA]</scope>
    <source>
        <strain evidence="1 2">LMG 22846</strain>
    </source>
</reference>
<organism evidence="1 2">
    <name type="scientific">Chryseobacterium vrystaatense</name>
    <dbReference type="NCBI Taxonomy" id="307480"/>
    <lineage>
        <taxon>Bacteria</taxon>
        <taxon>Pseudomonadati</taxon>
        <taxon>Bacteroidota</taxon>
        <taxon>Flavobacteriia</taxon>
        <taxon>Flavobacteriales</taxon>
        <taxon>Weeksellaceae</taxon>
        <taxon>Chryseobacterium group</taxon>
        <taxon>Chryseobacterium</taxon>
    </lineage>
</organism>
<name>A0ABR4UQ76_9FLAO</name>
<keyword evidence="2" id="KW-1185">Reference proteome</keyword>
<sequence>MPDLGRWGVLDPKSQYTHEAYSYVWNNPISFNDPTGMIGELFGNNGPGDPPVKTIEIEPIVITVYRPVKLEPRGVEFSSTAMLSGIVMTGSRYPSPYTLAAAGLAGIILWNTPEIYHATEAWKETEIIIKCWSKKIQ</sequence>
<dbReference type="EMBL" id="JPRI01000002">
    <property type="protein sequence ID" value="KFF27268.1"/>
    <property type="molecule type" value="Genomic_DNA"/>
</dbReference>
<dbReference type="Gene3D" id="2.180.10.10">
    <property type="entry name" value="RHS repeat-associated core"/>
    <property type="match status" value="1"/>
</dbReference>
<evidence type="ECO:0008006" key="3">
    <source>
        <dbReference type="Google" id="ProtNLM"/>
    </source>
</evidence>
<evidence type="ECO:0000313" key="1">
    <source>
        <dbReference type="EMBL" id="KFF27268.1"/>
    </source>
</evidence>
<proteinExistence type="predicted"/>
<evidence type="ECO:0000313" key="2">
    <source>
        <dbReference type="Proteomes" id="UP000028719"/>
    </source>
</evidence>
<dbReference type="Proteomes" id="UP000028719">
    <property type="component" value="Unassembled WGS sequence"/>
</dbReference>
<protein>
    <recommendedName>
        <fullName evidence="3">RHS repeat-associated core domain-containing protein</fullName>
    </recommendedName>
</protein>
<accession>A0ABR4UQ76</accession>
<comment type="caution">
    <text evidence="1">The sequence shown here is derived from an EMBL/GenBank/DDBJ whole genome shotgun (WGS) entry which is preliminary data.</text>
</comment>